<comment type="caution">
    <text evidence="2">The sequence shown here is derived from an EMBL/GenBank/DDBJ whole genome shotgun (WGS) entry which is preliminary data.</text>
</comment>
<name>A0A8E2W9W2_RHILI</name>
<proteinExistence type="predicted"/>
<reference evidence="2 3" key="1">
    <citation type="submission" date="2018-05" db="EMBL/GenBank/DDBJ databases">
        <title>Genomic Encyclopedia of Type Strains, Phase IV (KMG-IV): sequencing the most valuable type-strain genomes for metagenomic binning, comparative biology and taxonomic classification.</title>
        <authorList>
            <person name="Goeker M."/>
        </authorList>
    </citation>
    <scope>NUCLEOTIDE SEQUENCE [LARGE SCALE GENOMIC DNA]</scope>
    <source>
        <strain evidence="2 3">DSM 2626</strain>
    </source>
</reference>
<accession>A0A8E2W9W2</accession>
<keyword evidence="1" id="KW-1133">Transmembrane helix</keyword>
<evidence type="ECO:0000313" key="3">
    <source>
        <dbReference type="Proteomes" id="UP000245631"/>
    </source>
</evidence>
<keyword evidence="1" id="KW-0812">Transmembrane</keyword>
<dbReference type="EMBL" id="QGGH01000013">
    <property type="protein sequence ID" value="PWJ88009.1"/>
    <property type="molecule type" value="Genomic_DNA"/>
</dbReference>
<sequence>MQDLIDFFQTNSVLVVANPTVFATCAVLFASGGFVVGRYFLTERLANLESRIARRDEEIKELKSLGSAKHSEPPLIPIIGTSAIGAYECREVSWCEACGRNPNDDSGVSSGKTAASFAGLAWHGSKTGR</sequence>
<evidence type="ECO:0000313" key="2">
    <source>
        <dbReference type="EMBL" id="PWJ88009.1"/>
    </source>
</evidence>
<dbReference type="AlphaFoldDB" id="A0A8E2W9W2"/>
<dbReference type="Proteomes" id="UP000245631">
    <property type="component" value="Unassembled WGS sequence"/>
</dbReference>
<keyword evidence="1" id="KW-0472">Membrane</keyword>
<dbReference type="RefSeq" id="WP_245462990.1">
    <property type="nucleotide sequence ID" value="NZ_QGGH01000013.1"/>
</dbReference>
<evidence type="ECO:0000256" key="1">
    <source>
        <dbReference type="SAM" id="Phobius"/>
    </source>
</evidence>
<feature type="transmembrane region" description="Helical" evidence="1">
    <location>
        <begin position="20"/>
        <end position="41"/>
    </location>
</feature>
<dbReference type="GeneID" id="71812324"/>
<protein>
    <submittedName>
        <fullName evidence="2">Uncharacterized protein</fullName>
    </submittedName>
</protein>
<organism evidence="2 3">
    <name type="scientific">Rhizobium loti</name>
    <name type="common">Mesorhizobium loti</name>
    <dbReference type="NCBI Taxonomy" id="381"/>
    <lineage>
        <taxon>Bacteria</taxon>
        <taxon>Pseudomonadati</taxon>
        <taxon>Pseudomonadota</taxon>
        <taxon>Alphaproteobacteria</taxon>
        <taxon>Hyphomicrobiales</taxon>
        <taxon>Phyllobacteriaceae</taxon>
        <taxon>Mesorhizobium</taxon>
    </lineage>
</organism>
<gene>
    <name evidence="2" type="ORF">C8D77_11398</name>
</gene>